<proteinExistence type="predicted"/>
<dbReference type="Proteomes" id="UP001162992">
    <property type="component" value="Chromosome 16"/>
</dbReference>
<name>A0ACC2B9Z9_DIPCM</name>
<evidence type="ECO:0000313" key="1">
    <source>
        <dbReference type="EMBL" id="KAJ7526618.1"/>
    </source>
</evidence>
<gene>
    <name evidence="1" type="ORF">O6H91_16G014900</name>
</gene>
<accession>A0ACC2B9Z9</accession>
<reference evidence="2" key="1">
    <citation type="journal article" date="2024" name="Proc. Natl. Acad. Sci. U.S.A.">
        <title>Extraordinary preservation of gene collinearity over three hundred million years revealed in homosporous lycophytes.</title>
        <authorList>
            <person name="Li C."/>
            <person name="Wickell D."/>
            <person name="Kuo L.Y."/>
            <person name="Chen X."/>
            <person name="Nie B."/>
            <person name="Liao X."/>
            <person name="Peng D."/>
            <person name="Ji J."/>
            <person name="Jenkins J."/>
            <person name="Williams M."/>
            <person name="Shu S."/>
            <person name="Plott C."/>
            <person name="Barry K."/>
            <person name="Rajasekar S."/>
            <person name="Grimwood J."/>
            <person name="Han X."/>
            <person name="Sun S."/>
            <person name="Hou Z."/>
            <person name="He W."/>
            <person name="Dai G."/>
            <person name="Sun C."/>
            <person name="Schmutz J."/>
            <person name="Leebens-Mack J.H."/>
            <person name="Li F.W."/>
            <person name="Wang L."/>
        </authorList>
    </citation>
    <scope>NUCLEOTIDE SEQUENCE [LARGE SCALE GENOMIC DNA]</scope>
    <source>
        <strain evidence="2">cv. PW_Plant_1</strain>
    </source>
</reference>
<keyword evidence="2" id="KW-1185">Reference proteome</keyword>
<organism evidence="1 2">
    <name type="scientific">Diphasiastrum complanatum</name>
    <name type="common">Issler's clubmoss</name>
    <name type="synonym">Lycopodium complanatum</name>
    <dbReference type="NCBI Taxonomy" id="34168"/>
    <lineage>
        <taxon>Eukaryota</taxon>
        <taxon>Viridiplantae</taxon>
        <taxon>Streptophyta</taxon>
        <taxon>Embryophyta</taxon>
        <taxon>Tracheophyta</taxon>
        <taxon>Lycopodiopsida</taxon>
        <taxon>Lycopodiales</taxon>
        <taxon>Lycopodiaceae</taxon>
        <taxon>Lycopodioideae</taxon>
        <taxon>Diphasiastrum</taxon>
    </lineage>
</organism>
<protein>
    <submittedName>
        <fullName evidence="1">Uncharacterized protein</fullName>
    </submittedName>
</protein>
<evidence type="ECO:0000313" key="2">
    <source>
        <dbReference type="Proteomes" id="UP001162992"/>
    </source>
</evidence>
<dbReference type="EMBL" id="CM055107">
    <property type="protein sequence ID" value="KAJ7526618.1"/>
    <property type="molecule type" value="Genomic_DNA"/>
</dbReference>
<sequence length="134" mass="14883">MSDWHFVFLVILFVGTVALATSAPQREGGNLSSGGSIETLDRSKEVEGDKPAEASSGISFNLMQFPTETGKNRQQFIHDIVKRDKQRLQYFASRIERAKSENSHNQTPKPKGLRVVKVENGGSEEEQTEKTSNS</sequence>
<comment type="caution">
    <text evidence="1">The sequence shown here is derived from an EMBL/GenBank/DDBJ whole genome shotgun (WGS) entry which is preliminary data.</text>
</comment>